<reference evidence="1 2" key="1">
    <citation type="submission" date="2019-08" db="EMBL/GenBank/DDBJ databases">
        <title>Genome of Phaeodactylibacter luteus.</title>
        <authorList>
            <person name="Bowman J.P."/>
        </authorList>
    </citation>
    <scope>NUCLEOTIDE SEQUENCE [LARGE SCALE GENOMIC DNA]</scope>
    <source>
        <strain evidence="1 2">KCTC 42180</strain>
    </source>
</reference>
<evidence type="ECO:0000313" key="2">
    <source>
        <dbReference type="Proteomes" id="UP000321580"/>
    </source>
</evidence>
<gene>
    <name evidence="1" type="ORF">FRY97_06625</name>
</gene>
<dbReference type="AlphaFoldDB" id="A0A5C6RR65"/>
<dbReference type="RefSeq" id="WP_147166663.1">
    <property type="nucleotide sequence ID" value="NZ_VOOR01000010.1"/>
</dbReference>
<name>A0A5C6RR65_9BACT</name>
<accession>A0A5C6RR65</accession>
<dbReference type="Proteomes" id="UP000321580">
    <property type="component" value="Unassembled WGS sequence"/>
</dbReference>
<dbReference type="OrthoDB" id="9853474at2"/>
<comment type="caution">
    <text evidence="1">The sequence shown here is derived from an EMBL/GenBank/DDBJ whole genome shotgun (WGS) entry which is preliminary data.</text>
</comment>
<dbReference type="EMBL" id="VOOR01000010">
    <property type="protein sequence ID" value="TXB64896.1"/>
    <property type="molecule type" value="Genomic_DNA"/>
</dbReference>
<evidence type="ECO:0000313" key="1">
    <source>
        <dbReference type="EMBL" id="TXB64896.1"/>
    </source>
</evidence>
<sequence>MEKGAGYSRLLEAFLKGHYHEERLDGALCSQGDEGLLPPHTIVQTDVVQKDGNYVVYLMHIDVEDPAQFVRLPARVCQDQRTAEIIASYKCRLCACDFCVPLTTGMEDFNFSDN</sequence>
<protein>
    <submittedName>
        <fullName evidence="1">Uncharacterized protein</fullName>
    </submittedName>
</protein>
<organism evidence="1 2">
    <name type="scientific">Phaeodactylibacter luteus</name>
    <dbReference type="NCBI Taxonomy" id="1564516"/>
    <lineage>
        <taxon>Bacteria</taxon>
        <taxon>Pseudomonadati</taxon>
        <taxon>Bacteroidota</taxon>
        <taxon>Saprospiria</taxon>
        <taxon>Saprospirales</taxon>
        <taxon>Haliscomenobacteraceae</taxon>
        <taxon>Phaeodactylibacter</taxon>
    </lineage>
</organism>
<keyword evidence="2" id="KW-1185">Reference proteome</keyword>
<proteinExistence type="predicted"/>